<feature type="region of interest" description="Disordered" evidence="8">
    <location>
        <begin position="778"/>
        <end position="800"/>
    </location>
</feature>
<dbReference type="InterPro" id="IPR012340">
    <property type="entry name" value="NA-bd_OB-fold"/>
</dbReference>
<dbReference type="FunFam" id="3.30.230.70:FF:000001">
    <property type="entry name" value="Polyribonucleotide nucleotidyltransferase"/>
    <property type="match status" value="1"/>
</dbReference>
<dbReference type="GO" id="GO:0000958">
    <property type="term" value="P:mitochondrial mRNA catabolic process"/>
    <property type="evidence" value="ECO:0007669"/>
    <property type="project" value="TreeGrafter"/>
</dbReference>
<dbReference type="InterPro" id="IPR015847">
    <property type="entry name" value="ExoRNase_PH_dom2"/>
</dbReference>
<dbReference type="PANTHER" id="PTHR11252:SF0">
    <property type="entry name" value="POLYRIBONUCLEOTIDE NUCLEOTIDYLTRANSFERASE 1, MITOCHONDRIAL"/>
    <property type="match status" value="1"/>
</dbReference>
<dbReference type="InterPro" id="IPR020568">
    <property type="entry name" value="Ribosomal_Su5_D2-typ_SF"/>
</dbReference>
<dbReference type="KEGG" id="fcy:FRACYDRAFT_185873"/>
<dbReference type="GO" id="GO:0005829">
    <property type="term" value="C:cytosol"/>
    <property type="evidence" value="ECO:0007669"/>
    <property type="project" value="TreeGrafter"/>
</dbReference>
<reference evidence="11 12" key="1">
    <citation type="submission" date="2016-09" db="EMBL/GenBank/DDBJ databases">
        <title>Extensive genetic diversity and differential bi-allelic expression allows diatom success in the polar Southern Ocean.</title>
        <authorList>
            <consortium name="DOE Joint Genome Institute"/>
            <person name="Mock T."/>
            <person name="Otillar R.P."/>
            <person name="Strauss J."/>
            <person name="Dupont C."/>
            <person name="Frickenhaus S."/>
            <person name="Maumus F."/>
            <person name="Mcmullan M."/>
            <person name="Sanges R."/>
            <person name="Schmutz J."/>
            <person name="Toseland A."/>
            <person name="Valas R."/>
            <person name="Veluchamy A."/>
            <person name="Ward B.J."/>
            <person name="Allen A."/>
            <person name="Barry K."/>
            <person name="Falciatore A."/>
            <person name="Ferrante M."/>
            <person name="Fortunato A.E."/>
            <person name="Gloeckner G."/>
            <person name="Gruber A."/>
            <person name="Hipkin R."/>
            <person name="Janech M."/>
            <person name="Kroth P."/>
            <person name="Leese F."/>
            <person name="Lindquist E."/>
            <person name="Lyon B.R."/>
            <person name="Martin J."/>
            <person name="Mayer C."/>
            <person name="Parker M."/>
            <person name="Quesneville H."/>
            <person name="Raymond J."/>
            <person name="Uhlig C."/>
            <person name="Valentin K.U."/>
            <person name="Worden A.Z."/>
            <person name="Armbrust E.V."/>
            <person name="Bowler C."/>
            <person name="Green B."/>
            <person name="Moulton V."/>
            <person name="Van Oosterhout C."/>
            <person name="Grigoriev I."/>
        </authorList>
    </citation>
    <scope>NUCLEOTIDE SEQUENCE [LARGE SCALE GENOMIC DNA]</scope>
    <source>
        <strain evidence="11 12">CCMP1102</strain>
    </source>
</reference>
<dbReference type="SMART" id="SM00322">
    <property type="entry name" value="KH"/>
    <property type="match status" value="1"/>
</dbReference>
<keyword evidence="9" id="KW-0732">Signal</keyword>
<dbReference type="InterPro" id="IPR004088">
    <property type="entry name" value="KH_dom_type_1"/>
</dbReference>
<evidence type="ECO:0000256" key="1">
    <source>
        <dbReference type="ARBA" id="ARBA00007404"/>
    </source>
</evidence>
<dbReference type="SMART" id="SM00316">
    <property type="entry name" value="S1"/>
    <property type="match status" value="1"/>
</dbReference>
<evidence type="ECO:0000313" key="11">
    <source>
        <dbReference type="EMBL" id="OEU16379.1"/>
    </source>
</evidence>
<evidence type="ECO:0000259" key="10">
    <source>
        <dbReference type="PROSITE" id="PS50126"/>
    </source>
</evidence>
<dbReference type="GO" id="GO:0004654">
    <property type="term" value="F:polyribonucleotide nucleotidyltransferase activity"/>
    <property type="evidence" value="ECO:0007669"/>
    <property type="project" value="UniProtKB-EC"/>
</dbReference>
<evidence type="ECO:0000256" key="6">
    <source>
        <dbReference type="ARBA" id="ARBA00031451"/>
    </source>
</evidence>
<feature type="chain" id="PRO_5009192982" description="polyribonucleotide nucleotidyltransferase" evidence="9">
    <location>
        <begin position="23"/>
        <end position="825"/>
    </location>
</feature>
<comment type="similarity">
    <text evidence="1">Belongs to the polyribonucleotide nucleotidyltransferase family.</text>
</comment>
<dbReference type="EMBL" id="KV784358">
    <property type="protein sequence ID" value="OEU16379.1"/>
    <property type="molecule type" value="Genomic_DNA"/>
</dbReference>
<dbReference type="Pfam" id="PF00013">
    <property type="entry name" value="KH_1"/>
    <property type="match status" value="1"/>
</dbReference>
<dbReference type="GO" id="GO:0000965">
    <property type="term" value="P:mitochondrial RNA 3'-end processing"/>
    <property type="evidence" value="ECO:0007669"/>
    <property type="project" value="TreeGrafter"/>
</dbReference>
<evidence type="ECO:0000256" key="5">
    <source>
        <dbReference type="ARBA" id="ARBA00022884"/>
    </source>
</evidence>
<dbReference type="OrthoDB" id="437922at2759"/>
<proteinExistence type="inferred from homology"/>
<dbReference type="SUPFAM" id="SSF46915">
    <property type="entry name" value="Polynucleotide phosphorylase/guanosine pentaphosphate synthase (PNPase/GPSI), domain 3"/>
    <property type="match status" value="1"/>
</dbReference>
<dbReference type="Gene3D" id="2.40.50.140">
    <property type="entry name" value="Nucleic acid-binding proteins"/>
    <property type="match status" value="1"/>
</dbReference>
<feature type="domain" description="S1 motif" evidence="10">
    <location>
        <begin position="702"/>
        <end position="780"/>
    </location>
</feature>
<evidence type="ECO:0000256" key="3">
    <source>
        <dbReference type="ARBA" id="ARBA00022679"/>
    </source>
</evidence>
<dbReference type="Gene3D" id="3.30.230.70">
    <property type="entry name" value="GHMP Kinase, N-terminal domain"/>
    <property type="match status" value="2"/>
</dbReference>
<evidence type="ECO:0000313" key="12">
    <source>
        <dbReference type="Proteomes" id="UP000095751"/>
    </source>
</evidence>
<sequence>MQNSLSAFVVAVLLNSTPCVEGFHQRQPWGTTSTLSSKRVDSTTSLKDSSEYFTIEKDNSGYSDVHRLIIHKLPGQKEGADDPIVIESGKIGRQAAGAVTLTRGETVLYSTASRDEKPKDGLDFIPLSVDHQERFSSVGLTSGGYNKRDGRPAEHEVLTCRLIDRPLRPLIAAGWRHETQLLSWVLSYDGIHSTDPMAIIASSTAMYISDIPLSKPVAAAMVGYDRENDELILNPTHEEMEKSSLQLIVAGTKEGVLMVEGAADFLPEAIMVKAVKFGHDAIVTICEAVEEFGKVAGKEKNLSTLSNPPEGLQEKVDELATEKVDAAFAAGGTKTTQGPVLKIVKKELIATLTEDSDEYTAADISSALKDLLCRRMFIRAKETGKRCDGRELTEIRQLTMEAGFLPRTHGSALFTRGETQVVATSTLGGSGMRQKIDTITGTNVKRFYLQYTFPPSCVGETGRTGAPGRREVGHGNLAERALIPTLPTEEEFPYTIRVEALVTESHGSSSMASVCGGCLALMDAGIPIKSPVAGIAMGMLLGDREEVSDDNAIILSDILGTEDALGTMDFKVAGDRNGITTFQLDIKCEGLSLKTMDRALEQARVGRLHILDAMDAVLSEPRKVLPETVPKLATFSVAPDLIGKIIGPGGKQIRAIIEDYELTDMNVNDDGKVQISSFKDDKLKEAEEFVKKLVTSPEPVEGEVYKGVITGVHQFGVFLEFMPAAEDGSYPALEGLCHVSELATDRVRNCEGFVKAMDKEGFDVVYLGINKTGKRQLSRKAVSGNKGGNKPTTQAAPSEPVAAVAVMSDDELDVITKAIEGVQDS</sequence>
<dbReference type="CDD" id="cd02393">
    <property type="entry name" value="KH-I_PNPase"/>
    <property type="match status" value="1"/>
</dbReference>
<dbReference type="Pfam" id="PF01138">
    <property type="entry name" value="RNase_PH"/>
    <property type="match status" value="2"/>
</dbReference>
<keyword evidence="3 11" id="KW-0808">Transferase</keyword>
<dbReference type="EC" id="2.7.7.8" evidence="2"/>
<dbReference type="InterPro" id="IPR036612">
    <property type="entry name" value="KH_dom_type_1_sf"/>
</dbReference>
<name>A0A1E7FE01_9STRA</name>
<dbReference type="GO" id="GO:0003723">
    <property type="term" value="F:RNA binding"/>
    <property type="evidence" value="ECO:0007669"/>
    <property type="project" value="UniProtKB-UniRule"/>
</dbReference>
<dbReference type="Proteomes" id="UP000095751">
    <property type="component" value="Unassembled WGS sequence"/>
</dbReference>
<evidence type="ECO:0000256" key="2">
    <source>
        <dbReference type="ARBA" id="ARBA00012416"/>
    </source>
</evidence>
<dbReference type="GO" id="GO:0005739">
    <property type="term" value="C:mitochondrion"/>
    <property type="evidence" value="ECO:0007669"/>
    <property type="project" value="TreeGrafter"/>
</dbReference>
<dbReference type="InterPro" id="IPR004087">
    <property type="entry name" value="KH_dom"/>
</dbReference>
<organism evidence="11 12">
    <name type="scientific">Fragilariopsis cylindrus CCMP1102</name>
    <dbReference type="NCBI Taxonomy" id="635003"/>
    <lineage>
        <taxon>Eukaryota</taxon>
        <taxon>Sar</taxon>
        <taxon>Stramenopiles</taxon>
        <taxon>Ochrophyta</taxon>
        <taxon>Bacillariophyta</taxon>
        <taxon>Bacillariophyceae</taxon>
        <taxon>Bacillariophycidae</taxon>
        <taxon>Bacillariales</taxon>
        <taxon>Bacillariaceae</taxon>
        <taxon>Fragilariopsis</taxon>
    </lineage>
</organism>
<keyword evidence="5 7" id="KW-0694">RNA-binding</keyword>
<keyword evidence="4" id="KW-0548">Nucleotidyltransferase</keyword>
<dbReference type="InterPro" id="IPR012162">
    <property type="entry name" value="PNPase"/>
</dbReference>
<dbReference type="Gene3D" id="3.30.1370.10">
    <property type="entry name" value="K Homology domain, type 1"/>
    <property type="match status" value="1"/>
</dbReference>
<dbReference type="InterPro" id="IPR027408">
    <property type="entry name" value="PNPase/RNase_PH_dom_sf"/>
</dbReference>
<dbReference type="FunFam" id="3.30.1370.10:FF:000001">
    <property type="entry name" value="Polyribonucleotide nucleotidyltransferase"/>
    <property type="match status" value="1"/>
</dbReference>
<feature type="signal peptide" evidence="9">
    <location>
        <begin position="1"/>
        <end position="22"/>
    </location>
</feature>
<gene>
    <name evidence="11" type="ORF">FRACYDRAFT_185873</name>
</gene>
<dbReference type="SUPFAM" id="SSF50249">
    <property type="entry name" value="Nucleic acid-binding proteins"/>
    <property type="match status" value="1"/>
</dbReference>
<evidence type="ECO:0000256" key="4">
    <source>
        <dbReference type="ARBA" id="ARBA00022695"/>
    </source>
</evidence>
<dbReference type="InParanoid" id="A0A1E7FE01"/>
<dbReference type="SUPFAM" id="SSF55666">
    <property type="entry name" value="Ribonuclease PH domain 2-like"/>
    <property type="match status" value="2"/>
</dbReference>
<dbReference type="SUPFAM" id="SSF54211">
    <property type="entry name" value="Ribosomal protein S5 domain 2-like"/>
    <property type="match status" value="2"/>
</dbReference>
<dbReference type="InterPro" id="IPR036456">
    <property type="entry name" value="PNPase_PH_RNA-bd_sf"/>
</dbReference>
<dbReference type="PROSITE" id="PS50084">
    <property type="entry name" value="KH_TYPE_1"/>
    <property type="match status" value="1"/>
</dbReference>
<keyword evidence="12" id="KW-1185">Reference proteome</keyword>
<accession>A0A1E7FE01</accession>
<dbReference type="InterPro" id="IPR001247">
    <property type="entry name" value="ExoRNase_PH_dom1"/>
</dbReference>
<dbReference type="NCBIfam" id="TIGR03591">
    <property type="entry name" value="polynuc_phos"/>
    <property type="match status" value="1"/>
</dbReference>
<evidence type="ECO:0000256" key="8">
    <source>
        <dbReference type="SAM" id="MobiDB-lite"/>
    </source>
</evidence>
<dbReference type="GO" id="GO:0000175">
    <property type="term" value="F:3'-5'-RNA exonuclease activity"/>
    <property type="evidence" value="ECO:0007669"/>
    <property type="project" value="TreeGrafter"/>
</dbReference>
<dbReference type="PROSITE" id="PS50126">
    <property type="entry name" value="S1"/>
    <property type="match status" value="1"/>
</dbReference>
<dbReference type="PANTHER" id="PTHR11252">
    <property type="entry name" value="POLYRIBONUCLEOTIDE NUCLEOTIDYLTRANSFERASE"/>
    <property type="match status" value="1"/>
</dbReference>
<evidence type="ECO:0000256" key="9">
    <source>
        <dbReference type="SAM" id="SignalP"/>
    </source>
</evidence>
<dbReference type="InterPro" id="IPR036345">
    <property type="entry name" value="ExoRNase_PH_dom2_sf"/>
</dbReference>
<dbReference type="Pfam" id="PF03725">
    <property type="entry name" value="RNase_PH_C"/>
    <property type="match status" value="1"/>
</dbReference>
<dbReference type="InterPro" id="IPR003029">
    <property type="entry name" value="S1_domain"/>
</dbReference>
<dbReference type="CDD" id="cd11364">
    <property type="entry name" value="RNase_PH_PNPase_2"/>
    <property type="match status" value="1"/>
</dbReference>
<evidence type="ECO:0000256" key="7">
    <source>
        <dbReference type="PROSITE-ProRule" id="PRU00117"/>
    </source>
</evidence>
<dbReference type="SUPFAM" id="SSF54791">
    <property type="entry name" value="Eukaryotic type KH-domain (KH-domain type I)"/>
    <property type="match status" value="1"/>
</dbReference>
<protein>
    <recommendedName>
        <fullName evidence="2">polyribonucleotide nucleotidyltransferase</fullName>
        <ecNumber evidence="2">2.7.7.8</ecNumber>
    </recommendedName>
    <alternativeName>
        <fullName evidence="6">Polynucleotide phosphorylase 1</fullName>
    </alternativeName>
</protein>
<dbReference type="NCBIfam" id="NF008805">
    <property type="entry name" value="PRK11824.1"/>
    <property type="match status" value="1"/>
</dbReference>
<dbReference type="AlphaFoldDB" id="A0A1E7FE01"/>
<dbReference type="HAMAP" id="MF_01595">
    <property type="entry name" value="PNPase"/>
    <property type="match status" value="1"/>
</dbReference>